<reference evidence="1 2" key="1">
    <citation type="journal article" date="2021" name="bioRxiv">
        <title>Chromosome-scale and haplotype-resolved genome assembly of a tetraploid potato cultivar.</title>
        <authorList>
            <person name="Sun H."/>
            <person name="Jiao W.-B."/>
            <person name="Krause K."/>
            <person name="Campoy J.A."/>
            <person name="Goel M."/>
            <person name="Folz-Donahue K."/>
            <person name="Kukat C."/>
            <person name="Huettel B."/>
            <person name="Schneeberger K."/>
        </authorList>
    </citation>
    <scope>NUCLEOTIDE SEQUENCE [LARGE SCALE GENOMIC DNA]</scope>
    <source>
        <strain evidence="1">SolTubOtavaFocal</strain>
        <tissue evidence="1">Leaves</tissue>
    </source>
</reference>
<organism evidence="1 2">
    <name type="scientific">Solanum tuberosum</name>
    <name type="common">Potato</name>
    <dbReference type="NCBI Taxonomy" id="4113"/>
    <lineage>
        <taxon>Eukaryota</taxon>
        <taxon>Viridiplantae</taxon>
        <taxon>Streptophyta</taxon>
        <taxon>Embryophyta</taxon>
        <taxon>Tracheophyta</taxon>
        <taxon>Spermatophyta</taxon>
        <taxon>Magnoliopsida</taxon>
        <taxon>eudicotyledons</taxon>
        <taxon>Gunneridae</taxon>
        <taxon>Pentapetalae</taxon>
        <taxon>asterids</taxon>
        <taxon>lamiids</taxon>
        <taxon>Solanales</taxon>
        <taxon>Solanaceae</taxon>
        <taxon>Solanoideae</taxon>
        <taxon>Solaneae</taxon>
        <taxon>Solanum</taxon>
    </lineage>
</organism>
<comment type="caution">
    <text evidence="1">The sequence shown here is derived from an EMBL/GenBank/DDBJ whole genome shotgun (WGS) entry which is preliminary data.</text>
</comment>
<protein>
    <submittedName>
        <fullName evidence="1">Uncharacterized protein</fullName>
    </submittedName>
</protein>
<name>A0ABQ7UM25_SOLTU</name>
<gene>
    <name evidence="1" type="ORF">KY290_029791</name>
</gene>
<proteinExistence type="predicted"/>
<dbReference type="Proteomes" id="UP000826656">
    <property type="component" value="Unassembled WGS sequence"/>
</dbReference>
<sequence length="153" mass="17483">MDLLYEDQKTVPKKLLNRKPFIRNDGSSKTNRSGKYATFVKNDVEETAVDSVIRVLNESANEVLEETMNLLLAAIRMVDFKRMREKNQASEQTTIKLNKKNFLSSRKHATVVKNDTDETAADSMMRVLNENANEVLEETMNLILAATKMVEKK</sequence>
<keyword evidence="2" id="KW-1185">Reference proteome</keyword>
<evidence type="ECO:0000313" key="1">
    <source>
        <dbReference type="EMBL" id="KAH0750559.1"/>
    </source>
</evidence>
<evidence type="ECO:0000313" key="2">
    <source>
        <dbReference type="Proteomes" id="UP000826656"/>
    </source>
</evidence>
<dbReference type="EMBL" id="JAIVGD010000019">
    <property type="protein sequence ID" value="KAH0750559.1"/>
    <property type="molecule type" value="Genomic_DNA"/>
</dbReference>
<accession>A0ABQ7UM25</accession>